<name>A0A024GRN5_9STRA</name>
<dbReference type="AlphaFoldDB" id="A0A024GRN5"/>
<dbReference type="Proteomes" id="UP000053237">
    <property type="component" value="Unassembled WGS sequence"/>
</dbReference>
<keyword evidence="2" id="KW-1185">Reference proteome</keyword>
<evidence type="ECO:0000313" key="1">
    <source>
        <dbReference type="EMBL" id="CCI49415.1"/>
    </source>
</evidence>
<evidence type="ECO:0000313" key="2">
    <source>
        <dbReference type="Proteomes" id="UP000053237"/>
    </source>
</evidence>
<gene>
    <name evidence="1" type="ORF">BN9_107290</name>
</gene>
<organism evidence="1 2">
    <name type="scientific">Albugo candida</name>
    <dbReference type="NCBI Taxonomy" id="65357"/>
    <lineage>
        <taxon>Eukaryota</taxon>
        <taxon>Sar</taxon>
        <taxon>Stramenopiles</taxon>
        <taxon>Oomycota</taxon>
        <taxon>Peronosporomycetes</taxon>
        <taxon>Albuginales</taxon>
        <taxon>Albuginaceae</taxon>
        <taxon>Albugo</taxon>
    </lineage>
</organism>
<reference evidence="1 2" key="1">
    <citation type="submission" date="2012-05" db="EMBL/GenBank/DDBJ databases">
        <title>Recombination and specialization in a pathogen metapopulation.</title>
        <authorList>
            <person name="Gardiner A."/>
            <person name="Kemen E."/>
            <person name="Schultz-Larsen T."/>
            <person name="MacLean D."/>
            <person name="Van Oosterhout C."/>
            <person name="Jones J.D.G."/>
        </authorList>
    </citation>
    <scope>NUCLEOTIDE SEQUENCE [LARGE SCALE GENOMIC DNA]</scope>
    <source>
        <strain evidence="1 2">Ac Nc2</strain>
    </source>
</reference>
<sequence length="81" mass="9051">MYHLRDASGQISCGCVKTLDILLQICTLCFRVLLERNPHVNLAPLSERADEGVDPVRCKARQYTLEHGQRTNGTLITIDLG</sequence>
<comment type="caution">
    <text evidence="1">The sequence shown here is derived from an EMBL/GenBank/DDBJ whole genome shotgun (WGS) entry which is preliminary data.</text>
</comment>
<dbReference type="EMBL" id="CAIX01000295">
    <property type="protein sequence ID" value="CCI49415.1"/>
    <property type="molecule type" value="Genomic_DNA"/>
</dbReference>
<protein>
    <submittedName>
        <fullName evidence="1">Uncharacterized protein</fullName>
    </submittedName>
</protein>
<dbReference type="InParanoid" id="A0A024GRN5"/>
<proteinExistence type="predicted"/>
<accession>A0A024GRN5</accession>